<feature type="compositionally biased region" description="Basic and acidic residues" evidence="1">
    <location>
        <begin position="114"/>
        <end position="127"/>
    </location>
</feature>
<evidence type="ECO:0000256" key="1">
    <source>
        <dbReference type="SAM" id="MobiDB-lite"/>
    </source>
</evidence>
<reference evidence="3" key="3">
    <citation type="submission" date="2015-06" db="UniProtKB">
        <authorList>
            <consortium name="EnsemblMetazoa"/>
        </authorList>
    </citation>
    <scope>IDENTIFICATION</scope>
</reference>
<dbReference type="STRING" id="283909.R7UJ56"/>
<evidence type="ECO:0000313" key="3">
    <source>
        <dbReference type="EnsemblMetazoa" id="CapteP195735"/>
    </source>
</evidence>
<reference evidence="4" key="1">
    <citation type="submission" date="2012-12" db="EMBL/GenBank/DDBJ databases">
        <authorList>
            <person name="Hellsten U."/>
            <person name="Grimwood J."/>
            <person name="Chapman J.A."/>
            <person name="Shapiro H."/>
            <person name="Aerts A."/>
            <person name="Otillar R.P."/>
            <person name="Terry A.Y."/>
            <person name="Boore J.L."/>
            <person name="Simakov O."/>
            <person name="Marletaz F."/>
            <person name="Cho S.-J."/>
            <person name="Edsinger-Gonzales E."/>
            <person name="Havlak P."/>
            <person name="Kuo D.-H."/>
            <person name="Larsson T."/>
            <person name="Lv J."/>
            <person name="Arendt D."/>
            <person name="Savage R."/>
            <person name="Osoegawa K."/>
            <person name="de Jong P."/>
            <person name="Lindberg D.R."/>
            <person name="Seaver E.C."/>
            <person name="Weisblat D.A."/>
            <person name="Putnam N.H."/>
            <person name="Grigoriev I.V."/>
            <person name="Rokhsar D.S."/>
        </authorList>
    </citation>
    <scope>NUCLEOTIDE SEQUENCE</scope>
    <source>
        <strain evidence="4">I ESC-2004</strain>
    </source>
</reference>
<dbReference type="EMBL" id="KB302842">
    <property type="protein sequence ID" value="ELU03833.1"/>
    <property type="molecule type" value="Genomic_DNA"/>
</dbReference>
<accession>R7UJ56</accession>
<dbReference type="EMBL" id="AMQN01045200">
    <property type="status" value="NOT_ANNOTATED_CDS"/>
    <property type="molecule type" value="Genomic_DNA"/>
</dbReference>
<dbReference type="Pfam" id="PF19267">
    <property type="entry name" value="CIS_spike_tip"/>
    <property type="match status" value="1"/>
</dbReference>
<sequence length="344" mass="37928">MLLAPGMIPISGSGTMTVMGKPVCLEGDEANVQMPIPYMAGPYCIPGMGVLKINALAGDQLSKKLMNGKKVILKGAQFDAVLEVTAPAQQPTPTGPVPDGTPKYTGKASGTRQNQREPEHLHPDSFSVEERSTSQWLEYLRAFAVWLRFYTPGGVNGDWQSLLHEPEGLEQWQHWLEEQPGISDAVKQRAASPDRALLLTFLQLLRHPQDQFRRITERHLTYYYRQVLGFSEQPAQGDIAHLVLTLEEGAQLQTLPAGTLFDGGDDAEGNKRLYSLSEATGINFAQVASLRTLGLDTEDNDTGFLRTELVSLEQGLTFPEGGALTFGEISEYEEDSDQRQSRPQ</sequence>
<proteinExistence type="predicted"/>
<evidence type="ECO:0000313" key="4">
    <source>
        <dbReference type="Proteomes" id="UP000014760"/>
    </source>
</evidence>
<protein>
    <submittedName>
        <fullName evidence="2 3">Uncharacterized protein</fullName>
    </submittedName>
</protein>
<feature type="non-terminal residue" evidence="2">
    <location>
        <position position="344"/>
    </location>
</feature>
<feature type="region of interest" description="Disordered" evidence="1">
    <location>
        <begin position="86"/>
        <end position="127"/>
    </location>
</feature>
<gene>
    <name evidence="2" type="ORF">CAPTEDRAFT_195735</name>
</gene>
<dbReference type="HOGENOM" id="CLU_807918_0_0_1"/>
<dbReference type="InterPro" id="IPR045362">
    <property type="entry name" value="CIS_spike_tip"/>
</dbReference>
<dbReference type="EnsemblMetazoa" id="CapteT195735">
    <property type="protein sequence ID" value="CapteP195735"/>
    <property type="gene ID" value="CapteG195735"/>
</dbReference>
<name>R7UJ56_CAPTE</name>
<feature type="compositionally biased region" description="Low complexity" evidence="1">
    <location>
        <begin position="86"/>
        <end position="102"/>
    </location>
</feature>
<dbReference type="Proteomes" id="UP000014760">
    <property type="component" value="Unassembled WGS sequence"/>
</dbReference>
<dbReference type="AlphaFoldDB" id="R7UJ56"/>
<keyword evidence="4" id="KW-1185">Reference proteome</keyword>
<evidence type="ECO:0000313" key="2">
    <source>
        <dbReference type="EMBL" id="ELU03833.1"/>
    </source>
</evidence>
<organism evidence="2">
    <name type="scientific">Capitella teleta</name>
    <name type="common">Polychaete worm</name>
    <dbReference type="NCBI Taxonomy" id="283909"/>
    <lineage>
        <taxon>Eukaryota</taxon>
        <taxon>Metazoa</taxon>
        <taxon>Spiralia</taxon>
        <taxon>Lophotrochozoa</taxon>
        <taxon>Annelida</taxon>
        <taxon>Polychaeta</taxon>
        <taxon>Sedentaria</taxon>
        <taxon>Scolecida</taxon>
        <taxon>Capitellidae</taxon>
        <taxon>Capitella</taxon>
    </lineage>
</organism>
<reference evidence="2 4" key="2">
    <citation type="journal article" date="2013" name="Nature">
        <title>Insights into bilaterian evolution from three spiralian genomes.</title>
        <authorList>
            <person name="Simakov O."/>
            <person name="Marletaz F."/>
            <person name="Cho S.J."/>
            <person name="Edsinger-Gonzales E."/>
            <person name="Havlak P."/>
            <person name="Hellsten U."/>
            <person name="Kuo D.H."/>
            <person name="Larsson T."/>
            <person name="Lv J."/>
            <person name="Arendt D."/>
            <person name="Savage R."/>
            <person name="Osoegawa K."/>
            <person name="de Jong P."/>
            <person name="Grimwood J."/>
            <person name="Chapman J.A."/>
            <person name="Shapiro H."/>
            <person name="Aerts A."/>
            <person name="Otillar R.P."/>
            <person name="Terry A.Y."/>
            <person name="Boore J.L."/>
            <person name="Grigoriev I.V."/>
            <person name="Lindberg D.R."/>
            <person name="Seaver E.C."/>
            <person name="Weisblat D.A."/>
            <person name="Putnam N.H."/>
            <person name="Rokhsar D.S."/>
        </authorList>
    </citation>
    <scope>NUCLEOTIDE SEQUENCE</scope>
    <source>
        <strain evidence="2 4">I ESC-2004</strain>
    </source>
</reference>